<feature type="non-terminal residue" evidence="1">
    <location>
        <position position="1"/>
    </location>
</feature>
<sequence length="159" mass="17993">ESPLKTVEELRKKMNGFSGQSKDMLFTVINRALDAMSVIIDPSSDSKCILRSLAALEFERTQSLQDDEEREVAFRDVVYGLIHCVHLTLQGLTRHQDTFGATSVDKLRRKIHDFSGQSRDILYTVINRALDAMSVILDSSTDSKCIQRSLAALEFERIQ</sequence>
<evidence type="ECO:0000313" key="2">
    <source>
        <dbReference type="Proteomes" id="UP001432322"/>
    </source>
</evidence>
<accession>A0AAV5WEN8</accession>
<dbReference type="Proteomes" id="UP001432322">
    <property type="component" value="Unassembled WGS sequence"/>
</dbReference>
<organism evidence="1 2">
    <name type="scientific">Pristionchus fissidentatus</name>
    <dbReference type="NCBI Taxonomy" id="1538716"/>
    <lineage>
        <taxon>Eukaryota</taxon>
        <taxon>Metazoa</taxon>
        <taxon>Ecdysozoa</taxon>
        <taxon>Nematoda</taxon>
        <taxon>Chromadorea</taxon>
        <taxon>Rhabditida</taxon>
        <taxon>Rhabditina</taxon>
        <taxon>Diplogasteromorpha</taxon>
        <taxon>Diplogasteroidea</taxon>
        <taxon>Neodiplogasteridae</taxon>
        <taxon>Pristionchus</taxon>
    </lineage>
</organism>
<dbReference type="AlphaFoldDB" id="A0AAV5WEN8"/>
<feature type="non-terminal residue" evidence="1">
    <location>
        <position position="159"/>
    </location>
</feature>
<reference evidence="1" key="1">
    <citation type="submission" date="2023-10" db="EMBL/GenBank/DDBJ databases">
        <title>Genome assembly of Pristionchus species.</title>
        <authorList>
            <person name="Yoshida K."/>
            <person name="Sommer R.J."/>
        </authorList>
    </citation>
    <scope>NUCLEOTIDE SEQUENCE</scope>
    <source>
        <strain evidence="1">RS5133</strain>
    </source>
</reference>
<name>A0AAV5WEN8_9BILA</name>
<dbReference type="EMBL" id="BTSY01000005">
    <property type="protein sequence ID" value="GMT30499.1"/>
    <property type="molecule type" value="Genomic_DNA"/>
</dbReference>
<comment type="caution">
    <text evidence="1">The sequence shown here is derived from an EMBL/GenBank/DDBJ whole genome shotgun (WGS) entry which is preliminary data.</text>
</comment>
<gene>
    <name evidence="1" type="ORF">PFISCL1PPCAC_21796</name>
</gene>
<evidence type="ECO:0000313" key="1">
    <source>
        <dbReference type="EMBL" id="GMT30499.1"/>
    </source>
</evidence>
<keyword evidence="2" id="KW-1185">Reference proteome</keyword>
<proteinExistence type="predicted"/>
<protein>
    <submittedName>
        <fullName evidence="1">Uncharacterized protein</fullName>
    </submittedName>
</protein>